<dbReference type="Proteomes" id="UP000636800">
    <property type="component" value="Chromosome 1"/>
</dbReference>
<dbReference type="AlphaFoldDB" id="A0A835VJ98"/>
<dbReference type="PANTHER" id="PTHR43859:SF7">
    <property type="entry name" value="ACETATE_BUTYRATE--COA LIGASE AAE7, PEROXISOMAL"/>
    <property type="match status" value="1"/>
</dbReference>
<dbReference type="Proteomes" id="UP000639772">
    <property type="component" value="Chromosome 1"/>
</dbReference>
<name>A0A835VJ98_VANPL</name>
<comment type="caution">
    <text evidence="4">The sequence shown here is derived from an EMBL/GenBank/DDBJ whole genome shotgun (WGS) entry which is preliminary data.</text>
</comment>
<dbReference type="Gene3D" id="3.40.50.980">
    <property type="match status" value="1"/>
</dbReference>
<proteinExistence type="inferred from homology"/>
<comment type="similarity">
    <text evidence="1">Belongs to the ATP-dependent AMP-binding enzyme family.</text>
</comment>
<evidence type="ECO:0000256" key="1">
    <source>
        <dbReference type="ARBA" id="ARBA00006432"/>
    </source>
</evidence>
<keyword evidence="5" id="KW-1185">Reference proteome</keyword>
<sequence>MATVEEMEKEKDIDELPKNAANYKALTPLWFLERAATVHPRRPAVVYGAVTYTWGETNRRCRLIASALASRSIGPGCDS</sequence>
<protein>
    <submittedName>
        <fullName evidence="4">Uncharacterized protein</fullName>
    </submittedName>
</protein>
<reference evidence="5 6" key="1">
    <citation type="journal article" date="2020" name="Nat. Food">
        <title>A phased Vanilla planifolia genome enables genetic improvement of flavour and production.</title>
        <authorList>
            <person name="Hasing T."/>
            <person name="Tang H."/>
            <person name="Brym M."/>
            <person name="Khazi F."/>
            <person name="Huang T."/>
            <person name="Chambers A.H."/>
        </authorList>
    </citation>
    <scope>NUCLEOTIDE SEQUENCE [LARGE SCALE GENOMIC DNA]</scope>
    <source>
        <tissue evidence="4">Leaf</tissue>
    </source>
</reference>
<evidence type="ECO:0000313" key="6">
    <source>
        <dbReference type="Proteomes" id="UP000639772"/>
    </source>
</evidence>
<accession>A0A835VJ98</accession>
<dbReference type="EMBL" id="JADCNL010000001">
    <property type="protein sequence ID" value="KAG0496462.1"/>
    <property type="molecule type" value="Genomic_DNA"/>
</dbReference>
<dbReference type="SUPFAM" id="SSF56801">
    <property type="entry name" value="Acetyl-CoA synthetase-like"/>
    <property type="match status" value="1"/>
</dbReference>
<evidence type="ECO:0000313" key="4">
    <source>
        <dbReference type="EMBL" id="KAG0500917.1"/>
    </source>
</evidence>
<organism evidence="4 6">
    <name type="scientific">Vanilla planifolia</name>
    <name type="common">Vanilla</name>
    <dbReference type="NCBI Taxonomy" id="51239"/>
    <lineage>
        <taxon>Eukaryota</taxon>
        <taxon>Viridiplantae</taxon>
        <taxon>Streptophyta</taxon>
        <taxon>Embryophyta</taxon>
        <taxon>Tracheophyta</taxon>
        <taxon>Spermatophyta</taxon>
        <taxon>Magnoliopsida</taxon>
        <taxon>Liliopsida</taxon>
        <taxon>Asparagales</taxon>
        <taxon>Orchidaceae</taxon>
        <taxon>Vanilloideae</taxon>
        <taxon>Vanilleae</taxon>
        <taxon>Vanilla</taxon>
    </lineage>
</organism>
<gene>
    <name evidence="4" type="ORF">HPP92_000989</name>
    <name evidence="3" type="ORF">HPP92_001153</name>
</gene>
<dbReference type="PANTHER" id="PTHR43859">
    <property type="entry name" value="ACYL-ACTIVATING ENZYME"/>
    <property type="match status" value="1"/>
</dbReference>
<dbReference type="EMBL" id="JADCNM010000001">
    <property type="protein sequence ID" value="KAG0500917.1"/>
    <property type="molecule type" value="Genomic_DNA"/>
</dbReference>
<evidence type="ECO:0000256" key="2">
    <source>
        <dbReference type="ARBA" id="ARBA00022598"/>
    </source>
</evidence>
<evidence type="ECO:0000313" key="5">
    <source>
        <dbReference type="Proteomes" id="UP000636800"/>
    </source>
</evidence>
<dbReference type="OrthoDB" id="695225at2759"/>
<dbReference type="GO" id="GO:0016874">
    <property type="term" value="F:ligase activity"/>
    <property type="evidence" value="ECO:0007669"/>
    <property type="project" value="UniProtKB-KW"/>
</dbReference>
<evidence type="ECO:0000313" key="3">
    <source>
        <dbReference type="EMBL" id="KAG0496462.1"/>
    </source>
</evidence>
<keyword evidence="2" id="KW-0436">Ligase</keyword>